<gene>
    <name evidence="1" type="ORF">CEXT_20651</name>
</gene>
<proteinExistence type="predicted"/>
<comment type="caution">
    <text evidence="1">The sequence shown here is derived from an EMBL/GenBank/DDBJ whole genome shotgun (WGS) entry which is preliminary data.</text>
</comment>
<dbReference type="AlphaFoldDB" id="A0AAV4R8H5"/>
<reference evidence="1 2" key="1">
    <citation type="submission" date="2021-06" db="EMBL/GenBank/DDBJ databases">
        <title>Caerostris extrusa draft genome.</title>
        <authorList>
            <person name="Kono N."/>
            <person name="Arakawa K."/>
        </authorList>
    </citation>
    <scope>NUCLEOTIDE SEQUENCE [LARGE SCALE GENOMIC DNA]</scope>
</reference>
<accession>A0AAV4R8H5</accession>
<dbReference type="EMBL" id="BPLR01007534">
    <property type="protein sequence ID" value="GIY17692.1"/>
    <property type="molecule type" value="Genomic_DNA"/>
</dbReference>
<protein>
    <recommendedName>
        <fullName evidence="3">Maturase K</fullName>
    </recommendedName>
</protein>
<organism evidence="1 2">
    <name type="scientific">Caerostris extrusa</name>
    <name type="common">Bark spider</name>
    <name type="synonym">Caerostris bankana</name>
    <dbReference type="NCBI Taxonomy" id="172846"/>
    <lineage>
        <taxon>Eukaryota</taxon>
        <taxon>Metazoa</taxon>
        <taxon>Ecdysozoa</taxon>
        <taxon>Arthropoda</taxon>
        <taxon>Chelicerata</taxon>
        <taxon>Arachnida</taxon>
        <taxon>Araneae</taxon>
        <taxon>Araneomorphae</taxon>
        <taxon>Entelegynae</taxon>
        <taxon>Araneoidea</taxon>
        <taxon>Araneidae</taxon>
        <taxon>Caerostris</taxon>
    </lineage>
</organism>
<evidence type="ECO:0000313" key="2">
    <source>
        <dbReference type="Proteomes" id="UP001054945"/>
    </source>
</evidence>
<name>A0AAV4R8H5_CAEEX</name>
<keyword evidence="2" id="KW-1185">Reference proteome</keyword>
<dbReference type="Proteomes" id="UP001054945">
    <property type="component" value="Unassembled WGS sequence"/>
</dbReference>
<sequence length="176" mass="20609">MENTSVCEPKLYKFLLGVELYTYWMESMDISNILHIFAIFITLENSKKYTNLASKKERILSNSVNDFRYNLSISKNTIFVFHFFYTILHFDQSQMKQFLKGISNVAVSSDITFMRDRFIEKAEFCFPSADLNFSCPHVSGKFSQVLLKSRVGRLLRWMESMDISDILPPLQNFCDT</sequence>
<evidence type="ECO:0000313" key="1">
    <source>
        <dbReference type="EMBL" id="GIY17692.1"/>
    </source>
</evidence>
<evidence type="ECO:0008006" key="3">
    <source>
        <dbReference type="Google" id="ProtNLM"/>
    </source>
</evidence>